<keyword evidence="5" id="KW-0663">Pyridoxal phosphate</keyword>
<dbReference type="InterPro" id="IPR015424">
    <property type="entry name" value="PyrdxlP-dep_Trfase"/>
</dbReference>
<dbReference type="RefSeq" id="WP_235786781.1">
    <property type="nucleotide sequence ID" value="NZ_BBJM01000004.1"/>
</dbReference>
<name>A0A081BGV2_9LACO</name>
<dbReference type="EC" id="2.6.1.-" evidence="6"/>
<evidence type="ECO:0000256" key="2">
    <source>
        <dbReference type="ARBA" id="ARBA00007441"/>
    </source>
</evidence>
<reference evidence="8" key="1">
    <citation type="journal article" date="2014" name="Genome Announc.">
        <title>Draft Genome Sequence of Lactobacillus oryzae Strain SG293T.</title>
        <authorList>
            <person name="Tanizawa Y."/>
            <person name="Fujisawa T."/>
            <person name="Mochizuki T."/>
            <person name="Kaminuma E."/>
            <person name="Nakamura Y."/>
            <person name="Tohno M."/>
        </authorList>
    </citation>
    <scope>NUCLEOTIDE SEQUENCE [LARGE SCALE GENOMIC DNA]</scope>
    <source>
        <strain evidence="8">SG293</strain>
    </source>
</reference>
<comment type="caution">
    <text evidence="8">The sequence shown here is derived from an EMBL/GenBank/DDBJ whole genome shotgun (WGS) entry which is preliminary data.</text>
</comment>
<dbReference type="InterPro" id="IPR004839">
    <property type="entry name" value="Aminotransferase_I/II_large"/>
</dbReference>
<proteinExistence type="inferred from homology"/>
<comment type="similarity">
    <text evidence="2 6">Belongs to the class-I pyridoxal-phosphate-dependent aminotransferase family.</text>
</comment>
<dbReference type="PANTHER" id="PTHR46383:SF4">
    <property type="entry name" value="AMINOTRANSFERASE"/>
    <property type="match status" value="1"/>
</dbReference>
<evidence type="ECO:0000313" key="8">
    <source>
        <dbReference type="EMBL" id="GAK47270.1"/>
    </source>
</evidence>
<accession>A0A081BGV2</accession>
<dbReference type="GO" id="GO:0008483">
    <property type="term" value="F:transaminase activity"/>
    <property type="evidence" value="ECO:0007669"/>
    <property type="project" value="UniProtKB-KW"/>
</dbReference>
<keyword evidence="9" id="KW-1185">Reference proteome</keyword>
<dbReference type="PROSITE" id="PS00105">
    <property type="entry name" value="AA_TRANSFER_CLASS_1"/>
    <property type="match status" value="1"/>
</dbReference>
<dbReference type="PANTHER" id="PTHR46383">
    <property type="entry name" value="ASPARTATE AMINOTRANSFERASE"/>
    <property type="match status" value="1"/>
</dbReference>
<dbReference type="EMBL" id="BBJM01000004">
    <property type="protein sequence ID" value="GAK47270.1"/>
    <property type="molecule type" value="Genomic_DNA"/>
</dbReference>
<evidence type="ECO:0000256" key="5">
    <source>
        <dbReference type="ARBA" id="ARBA00022898"/>
    </source>
</evidence>
<dbReference type="InterPro" id="IPR050596">
    <property type="entry name" value="AspAT/PAT-like"/>
</dbReference>
<sequence length="397" mass="42810">MALADNMKQELAGIKPSEILAFNEEISQIPDVIKLTLGEPDFNTPEHVKSAAIKSIEENHSHYAPSSGIPALRKAAADFLANKYNAHYDPSSEIIVTVGATGGIYSALTAILNPGDEVIIPVPIFPLYIPITSLNGATPVLMDTTADNFLLTPEKLDAELTKRDGKVKAVVMNFPTNPTGATYTREELTAVADVLRQHDVFVISDEIYSELVFDQEHVSLGELLPEQTILLNGVSKSHAMTGYRVGILAAPKAIAQKIAMVHQFTVTSATTSSQEAALEAFQNGPDDGLVMKAEYEKRRDFVVAGLREAGFELETPRGTFYAFAKIPAALGTDSFAVCRQLAKEAKVAVIPGASFPAGEGHIRLSFAASMTDLEEAISRIKAFMATQPQTVEMMEAN</sequence>
<evidence type="ECO:0000256" key="6">
    <source>
        <dbReference type="RuleBase" id="RU000481"/>
    </source>
</evidence>
<dbReference type="InterPro" id="IPR015421">
    <property type="entry name" value="PyrdxlP-dep_Trfase_major"/>
</dbReference>
<evidence type="ECO:0000256" key="4">
    <source>
        <dbReference type="ARBA" id="ARBA00022679"/>
    </source>
</evidence>
<keyword evidence="4 6" id="KW-0808">Transferase</keyword>
<dbReference type="SUPFAM" id="SSF53383">
    <property type="entry name" value="PLP-dependent transferases"/>
    <property type="match status" value="1"/>
</dbReference>
<dbReference type="Proteomes" id="UP000028700">
    <property type="component" value="Unassembled WGS sequence"/>
</dbReference>
<evidence type="ECO:0000313" key="9">
    <source>
        <dbReference type="Proteomes" id="UP000028700"/>
    </source>
</evidence>
<dbReference type="eggNOG" id="COG0436">
    <property type="taxonomic scope" value="Bacteria"/>
</dbReference>
<comment type="cofactor">
    <cofactor evidence="1 6">
        <name>pyridoxal 5'-phosphate</name>
        <dbReference type="ChEBI" id="CHEBI:597326"/>
    </cofactor>
</comment>
<feature type="domain" description="Aminotransferase class I/classII large" evidence="7">
    <location>
        <begin position="31"/>
        <end position="380"/>
    </location>
</feature>
<dbReference type="Gene3D" id="3.40.640.10">
    <property type="entry name" value="Type I PLP-dependent aspartate aminotransferase-like (Major domain)"/>
    <property type="match status" value="1"/>
</dbReference>
<organism evidence="8 9">
    <name type="scientific">Secundilactobacillus oryzae JCM 18671</name>
    <dbReference type="NCBI Taxonomy" id="1291743"/>
    <lineage>
        <taxon>Bacteria</taxon>
        <taxon>Bacillati</taxon>
        <taxon>Bacillota</taxon>
        <taxon>Bacilli</taxon>
        <taxon>Lactobacillales</taxon>
        <taxon>Lactobacillaceae</taxon>
        <taxon>Secundilactobacillus</taxon>
    </lineage>
</organism>
<dbReference type="CDD" id="cd00609">
    <property type="entry name" value="AAT_like"/>
    <property type="match status" value="1"/>
</dbReference>
<protein>
    <recommendedName>
        <fullName evidence="6">Aminotransferase</fullName>
        <ecNumber evidence="6">2.6.1.-</ecNumber>
    </recommendedName>
</protein>
<evidence type="ECO:0000256" key="3">
    <source>
        <dbReference type="ARBA" id="ARBA00022576"/>
    </source>
</evidence>
<evidence type="ECO:0000259" key="7">
    <source>
        <dbReference type="Pfam" id="PF00155"/>
    </source>
</evidence>
<dbReference type="GO" id="GO:0030170">
    <property type="term" value="F:pyridoxal phosphate binding"/>
    <property type="evidence" value="ECO:0007669"/>
    <property type="project" value="InterPro"/>
</dbReference>
<dbReference type="GO" id="GO:0006520">
    <property type="term" value="P:amino acid metabolic process"/>
    <property type="evidence" value="ECO:0007669"/>
    <property type="project" value="InterPro"/>
</dbReference>
<dbReference type="AlphaFoldDB" id="A0A081BGV2"/>
<dbReference type="InterPro" id="IPR015422">
    <property type="entry name" value="PyrdxlP-dep_Trfase_small"/>
</dbReference>
<dbReference type="FunFam" id="3.40.640.10:FF:000033">
    <property type="entry name" value="Aspartate aminotransferase"/>
    <property type="match status" value="1"/>
</dbReference>
<keyword evidence="3 6" id="KW-0032">Aminotransferase</keyword>
<evidence type="ECO:0000256" key="1">
    <source>
        <dbReference type="ARBA" id="ARBA00001933"/>
    </source>
</evidence>
<dbReference type="InterPro" id="IPR004838">
    <property type="entry name" value="NHTrfase_class1_PyrdxlP-BS"/>
</dbReference>
<dbReference type="STRING" id="1291743.LOSG293_040160"/>
<dbReference type="Gene3D" id="3.90.1150.10">
    <property type="entry name" value="Aspartate Aminotransferase, domain 1"/>
    <property type="match status" value="1"/>
</dbReference>
<dbReference type="Pfam" id="PF00155">
    <property type="entry name" value="Aminotran_1_2"/>
    <property type="match status" value="1"/>
</dbReference>
<gene>
    <name evidence="8" type="ORF">LOSG293_040160</name>
</gene>